<sequence length="125" mass="14736">MPTNPIMQYKEQSINTMSRGEQLVTLLNEALKNLHYGSLMLKDKNYATAEKCTDKCKKIFSYLSSVLDWNYEITHDLYQLYYFFNQEIIKAEVKRDAAVLDELVPVVEQMRDTWEEAEKLSHMSK</sequence>
<keyword evidence="6" id="KW-0969">Cilium</keyword>
<keyword evidence="6" id="KW-0282">Flagellum</keyword>
<dbReference type="Gene3D" id="1.20.120.340">
    <property type="entry name" value="Flagellar protein FliS"/>
    <property type="match status" value="1"/>
</dbReference>
<evidence type="ECO:0000256" key="4">
    <source>
        <dbReference type="ARBA" id="ARBA00022795"/>
    </source>
</evidence>
<dbReference type="Proteomes" id="UP000719942">
    <property type="component" value="Unassembled WGS sequence"/>
</dbReference>
<comment type="similarity">
    <text evidence="2">Belongs to the FliS family.</text>
</comment>
<dbReference type="CDD" id="cd16098">
    <property type="entry name" value="FliS"/>
    <property type="match status" value="1"/>
</dbReference>
<dbReference type="RefSeq" id="WP_219965778.1">
    <property type="nucleotide sequence ID" value="NZ_JAGFNZ010000004.1"/>
</dbReference>
<keyword evidence="7" id="KW-1185">Reference proteome</keyword>
<proteinExistence type="inferred from homology"/>
<evidence type="ECO:0000256" key="3">
    <source>
        <dbReference type="ARBA" id="ARBA00022490"/>
    </source>
</evidence>
<evidence type="ECO:0000313" key="7">
    <source>
        <dbReference type="Proteomes" id="UP000719942"/>
    </source>
</evidence>
<evidence type="ECO:0000256" key="1">
    <source>
        <dbReference type="ARBA" id="ARBA00004514"/>
    </source>
</evidence>
<evidence type="ECO:0000313" key="6">
    <source>
        <dbReference type="EMBL" id="MBW7573375.1"/>
    </source>
</evidence>
<keyword evidence="5" id="KW-0143">Chaperone</keyword>
<dbReference type="InterPro" id="IPR003713">
    <property type="entry name" value="FliS"/>
</dbReference>
<reference evidence="6 7" key="1">
    <citation type="submission" date="2021-03" db="EMBL/GenBank/DDBJ databases">
        <title>Caproiciproducens sp. nov. isolated from feces of cow.</title>
        <authorList>
            <person name="Choi J.-Y."/>
        </authorList>
    </citation>
    <scope>NUCLEOTIDE SEQUENCE [LARGE SCALE GENOMIC DNA]</scope>
    <source>
        <strain evidence="6 7">AGMB10547</strain>
    </source>
</reference>
<evidence type="ECO:0000256" key="5">
    <source>
        <dbReference type="ARBA" id="ARBA00023186"/>
    </source>
</evidence>
<dbReference type="PANTHER" id="PTHR34773">
    <property type="entry name" value="FLAGELLAR SECRETION CHAPERONE FLIS"/>
    <property type="match status" value="1"/>
</dbReference>
<dbReference type="EMBL" id="JAGFNZ010000004">
    <property type="protein sequence ID" value="MBW7573375.1"/>
    <property type="molecule type" value="Genomic_DNA"/>
</dbReference>
<name>A0ABS7DPY9_9FIRM</name>
<accession>A0ABS7DPY9</accession>
<dbReference type="Pfam" id="PF02561">
    <property type="entry name" value="FliS"/>
    <property type="match status" value="1"/>
</dbReference>
<comment type="caution">
    <text evidence="6">The sequence shown here is derived from an EMBL/GenBank/DDBJ whole genome shotgun (WGS) entry which is preliminary data.</text>
</comment>
<dbReference type="InterPro" id="IPR036584">
    <property type="entry name" value="FliS_sf"/>
</dbReference>
<gene>
    <name evidence="6" type="ORF">J5W02_11200</name>
</gene>
<dbReference type="PANTHER" id="PTHR34773:SF1">
    <property type="entry name" value="FLAGELLAR SECRETION CHAPERONE FLIS"/>
    <property type="match status" value="1"/>
</dbReference>
<keyword evidence="4" id="KW-1005">Bacterial flagellum biogenesis</keyword>
<keyword evidence="6" id="KW-0966">Cell projection</keyword>
<evidence type="ECO:0000256" key="2">
    <source>
        <dbReference type="ARBA" id="ARBA00008787"/>
    </source>
</evidence>
<dbReference type="SUPFAM" id="SSF101116">
    <property type="entry name" value="Flagellar export chaperone FliS"/>
    <property type="match status" value="1"/>
</dbReference>
<organism evidence="6 7">
    <name type="scientific">Caproiciproducens faecalis</name>
    <dbReference type="NCBI Taxonomy" id="2820301"/>
    <lineage>
        <taxon>Bacteria</taxon>
        <taxon>Bacillati</taxon>
        <taxon>Bacillota</taxon>
        <taxon>Clostridia</taxon>
        <taxon>Eubacteriales</taxon>
        <taxon>Acutalibacteraceae</taxon>
        <taxon>Caproiciproducens</taxon>
    </lineage>
</organism>
<comment type="subcellular location">
    <subcellularLocation>
        <location evidence="1">Cytoplasm</location>
        <location evidence="1">Cytosol</location>
    </subcellularLocation>
</comment>
<keyword evidence="3" id="KW-0963">Cytoplasm</keyword>
<protein>
    <submittedName>
        <fullName evidence="6">Flagellar protein FliS</fullName>
    </submittedName>
</protein>